<feature type="domain" description="Heterokaryon incompatibility" evidence="1">
    <location>
        <begin position="14"/>
        <end position="158"/>
    </location>
</feature>
<accession>A0A2J6QDK6</accession>
<evidence type="ECO:0000313" key="2">
    <source>
        <dbReference type="EMBL" id="PMD24337.1"/>
    </source>
</evidence>
<dbReference type="OrthoDB" id="265717at2759"/>
<protein>
    <submittedName>
        <fullName evidence="2">HET-domain-containing protein</fullName>
    </submittedName>
</protein>
<evidence type="ECO:0000313" key="3">
    <source>
        <dbReference type="Proteomes" id="UP000235672"/>
    </source>
</evidence>
<reference evidence="2 3" key="1">
    <citation type="submission" date="2016-05" db="EMBL/GenBank/DDBJ databases">
        <title>A degradative enzymes factory behind the ericoid mycorrhizal symbiosis.</title>
        <authorList>
            <consortium name="DOE Joint Genome Institute"/>
            <person name="Martino E."/>
            <person name="Morin E."/>
            <person name="Grelet G."/>
            <person name="Kuo A."/>
            <person name="Kohler A."/>
            <person name="Daghino S."/>
            <person name="Barry K."/>
            <person name="Choi C."/>
            <person name="Cichocki N."/>
            <person name="Clum A."/>
            <person name="Copeland A."/>
            <person name="Hainaut M."/>
            <person name="Haridas S."/>
            <person name="Labutti K."/>
            <person name="Lindquist E."/>
            <person name="Lipzen A."/>
            <person name="Khouja H.-R."/>
            <person name="Murat C."/>
            <person name="Ohm R."/>
            <person name="Olson A."/>
            <person name="Spatafora J."/>
            <person name="Veneault-Fourrey C."/>
            <person name="Henrissat B."/>
            <person name="Grigoriev I."/>
            <person name="Martin F."/>
            <person name="Perotto S."/>
        </authorList>
    </citation>
    <scope>NUCLEOTIDE SEQUENCE [LARGE SCALE GENOMIC DNA]</scope>
    <source>
        <strain evidence="2 3">UAMH 7357</strain>
    </source>
</reference>
<dbReference type="Proteomes" id="UP000235672">
    <property type="component" value="Unassembled WGS sequence"/>
</dbReference>
<dbReference type="STRING" id="1745343.A0A2J6QDK6"/>
<name>A0A2J6QDK6_9HELO</name>
<sequence length="218" mass="25512">MELCLISRFTWGDFEAVSYCWESEVRERKIVINQEVLEVPKNLEALLQRIRRLLDAKSGMKFWIDALCINQSDIYEKNHQVKLMQTIYTKAFAVVVWLGKGTEDGAKAIEFVSSMSHCAPGQKEEARGENGIPSWFPWVPLVEFFSLAYWRRLWIIQELALNHHMSLFLCGERELSRRMILRTSEFYQRNSLLIDGFHSRYWNKSVVSGPEEAPYPSL</sequence>
<dbReference type="InterPro" id="IPR010730">
    <property type="entry name" value="HET"/>
</dbReference>
<organism evidence="2 3">
    <name type="scientific">Hyaloscypha hepaticicola</name>
    <dbReference type="NCBI Taxonomy" id="2082293"/>
    <lineage>
        <taxon>Eukaryota</taxon>
        <taxon>Fungi</taxon>
        <taxon>Dikarya</taxon>
        <taxon>Ascomycota</taxon>
        <taxon>Pezizomycotina</taxon>
        <taxon>Leotiomycetes</taxon>
        <taxon>Helotiales</taxon>
        <taxon>Hyaloscyphaceae</taxon>
        <taxon>Hyaloscypha</taxon>
    </lineage>
</organism>
<dbReference type="PANTHER" id="PTHR24148">
    <property type="entry name" value="ANKYRIN REPEAT DOMAIN-CONTAINING PROTEIN 39 HOMOLOG-RELATED"/>
    <property type="match status" value="1"/>
</dbReference>
<dbReference type="EMBL" id="KZ613473">
    <property type="protein sequence ID" value="PMD24337.1"/>
    <property type="molecule type" value="Genomic_DNA"/>
</dbReference>
<dbReference type="InterPro" id="IPR052895">
    <property type="entry name" value="HetReg/Transcr_Mod"/>
</dbReference>
<proteinExistence type="predicted"/>
<dbReference type="AlphaFoldDB" id="A0A2J6QDK6"/>
<dbReference type="PANTHER" id="PTHR24148:SF73">
    <property type="entry name" value="HET DOMAIN PROTEIN (AFU_ORTHOLOGUE AFUA_8G01020)"/>
    <property type="match status" value="1"/>
</dbReference>
<evidence type="ECO:0000259" key="1">
    <source>
        <dbReference type="Pfam" id="PF06985"/>
    </source>
</evidence>
<dbReference type="Pfam" id="PF06985">
    <property type="entry name" value="HET"/>
    <property type="match status" value="1"/>
</dbReference>
<keyword evidence="3" id="KW-1185">Reference proteome</keyword>
<gene>
    <name evidence="2" type="ORF">NA56DRAFT_567723</name>
</gene>